<organism evidence="3 4">
    <name type="scientific">Skeletonema marinoi</name>
    <dbReference type="NCBI Taxonomy" id="267567"/>
    <lineage>
        <taxon>Eukaryota</taxon>
        <taxon>Sar</taxon>
        <taxon>Stramenopiles</taxon>
        <taxon>Ochrophyta</taxon>
        <taxon>Bacillariophyta</taxon>
        <taxon>Coscinodiscophyceae</taxon>
        <taxon>Thalassiosirophycidae</taxon>
        <taxon>Thalassiosirales</taxon>
        <taxon>Skeletonemataceae</taxon>
        <taxon>Skeletonema</taxon>
        <taxon>Skeletonema marinoi-dohrnii complex</taxon>
    </lineage>
</organism>
<reference evidence="3" key="1">
    <citation type="submission" date="2023-06" db="EMBL/GenBank/DDBJ databases">
        <title>Survivors Of The Sea: Transcriptome response of Skeletonema marinoi to long-term dormancy.</title>
        <authorList>
            <person name="Pinder M.I.M."/>
            <person name="Kourtchenko O."/>
            <person name="Robertson E.K."/>
            <person name="Larsson T."/>
            <person name="Maumus F."/>
            <person name="Osuna-Cruz C.M."/>
            <person name="Vancaester E."/>
            <person name="Stenow R."/>
            <person name="Vandepoele K."/>
            <person name="Ploug H."/>
            <person name="Bruchert V."/>
            <person name="Godhe A."/>
            <person name="Topel M."/>
        </authorList>
    </citation>
    <scope>NUCLEOTIDE SEQUENCE</scope>
    <source>
        <strain evidence="3">R05AC</strain>
    </source>
</reference>
<dbReference type="SUPFAM" id="SSF51197">
    <property type="entry name" value="Clavaminate synthase-like"/>
    <property type="match status" value="1"/>
</dbReference>
<dbReference type="InterPro" id="IPR032854">
    <property type="entry name" value="ALKBH3"/>
</dbReference>
<evidence type="ECO:0000259" key="2">
    <source>
        <dbReference type="PROSITE" id="PS51471"/>
    </source>
</evidence>
<evidence type="ECO:0000256" key="1">
    <source>
        <dbReference type="SAM" id="MobiDB-lite"/>
    </source>
</evidence>
<dbReference type="AlphaFoldDB" id="A0AAD9DEQ1"/>
<protein>
    <submittedName>
        <fullName evidence="3">2OG-Fe(II) oxygenase family protein</fullName>
    </submittedName>
</protein>
<dbReference type="Gene3D" id="2.60.120.590">
    <property type="entry name" value="Alpha-ketoglutarate-dependent dioxygenase AlkB-like"/>
    <property type="match status" value="1"/>
</dbReference>
<dbReference type="PANTHER" id="PTHR31212:SF4">
    <property type="entry name" value="ALPHA-KETOGLUTARATE-DEPENDENT DIOXYGENASE ALKB HOMOLOG 3"/>
    <property type="match status" value="1"/>
</dbReference>
<name>A0AAD9DEQ1_9STRA</name>
<dbReference type="InterPro" id="IPR027450">
    <property type="entry name" value="AlkB-like"/>
</dbReference>
<keyword evidence="4" id="KW-1185">Reference proteome</keyword>
<dbReference type="Proteomes" id="UP001224775">
    <property type="component" value="Unassembled WGS sequence"/>
</dbReference>
<dbReference type="InterPro" id="IPR005123">
    <property type="entry name" value="Oxoglu/Fe-dep_dioxygenase_dom"/>
</dbReference>
<comment type="caution">
    <text evidence="3">The sequence shown here is derived from an EMBL/GenBank/DDBJ whole genome shotgun (WGS) entry which is preliminary data.</text>
</comment>
<dbReference type="GO" id="GO:0006307">
    <property type="term" value="P:DNA alkylation repair"/>
    <property type="evidence" value="ECO:0007669"/>
    <property type="project" value="InterPro"/>
</dbReference>
<evidence type="ECO:0000313" key="4">
    <source>
        <dbReference type="Proteomes" id="UP001224775"/>
    </source>
</evidence>
<proteinExistence type="predicted"/>
<evidence type="ECO:0000313" key="3">
    <source>
        <dbReference type="EMBL" id="KAK1744477.1"/>
    </source>
</evidence>
<sequence>MVKEDEATKTVGMDQRKKINCCCLTSNITRIDDDEKELHVDIHRGLFASNNEKSTAIINTTSTTNNLNLNTNWYDQLLSNVRWHRVKYKSSRFQKDCTTPCYTAFYGGRTEYAPYIPIPQWFQPLIDEVNSHLGDHVQFNAFLLRLYFDGNDEIAWHTDGRTFLGEKPTIASLSLGCKATFEMRRMTNVWPCVNGSNNISSNDSTTNSKRAATSTGVDTTTPIQSFTLQDGDLLVMRGNTQKHWHHRVPKEKGRGVRLNINFRYVLPGQDAERGQMTYYKYMVFGDVPIDQEPPSWTYDTIVSKKGGMMNFVQKGISAMVPRESSSNCRPRKEKNPTIMIAIPSRSLLL</sequence>
<dbReference type="GO" id="GO:0051213">
    <property type="term" value="F:dioxygenase activity"/>
    <property type="evidence" value="ECO:0007669"/>
    <property type="project" value="InterPro"/>
</dbReference>
<dbReference type="Pfam" id="PF13532">
    <property type="entry name" value="2OG-FeII_Oxy_2"/>
    <property type="match status" value="1"/>
</dbReference>
<accession>A0AAD9DEQ1</accession>
<dbReference type="InterPro" id="IPR037151">
    <property type="entry name" value="AlkB-like_sf"/>
</dbReference>
<dbReference type="PROSITE" id="PS51471">
    <property type="entry name" value="FE2OG_OXY"/>
    <property type="match status" value="1"/>
</dbReference>
<feature type="domain" description="Fe2OG dioxygenase" evidence="2">
    <location>
        <begin position="138"/>
        <end position="266"/>
    </location>
</feature>
<gene>
    <name evidence="3" type="ORF">QTG54_005010</name>
</gene>
<dbReference type="EMBL" id="JATAAI010000007">
    <property type="protein sequence ID" value="KAK1744477.1"/>
    <property type="molecule type" value="Genomic_DNA"/>
</dbReference>
<dbReference type="PANTHER" id="PTHR31212">
    <property type="entry name" value="ALPHA-KETOGLUTARATE-DEPENDENT DIOXYGENASE ALKB HOMOLOG 3"/>
    <property type="match status" value="1"/>
</dbReference>
<feature type="compositionally biased region" description="Low complexity" evidence="1">
    <location>
        <begin position="197"/>
        <end position="208"/>
    </location>
</feature>
<feature type="region of interest" description="Disordered" evidence="1">
    <location>
        <begin position="197"/>
        <end position="217"/>
    </location>
</feature>